<dbReference type="PANTHER" id="PTHR43317:SF1">
    <property type="entry name" value="THERMOSPERMINE SYNTHASE ACAULIS5"/>
    <property type="match status" value="1"/>
</dbReference>
<feature type="transmembrane region" description="Helical" evidence="4">
    <location>
        <begin position="198"/>
        <end position="220"/>
    </location>
</feature>
<dbReference type="PROSITE" id="PS51006">
    <property type="entry name" value="PABS_2"/>
    <property type="match status" value="1"/>
</dbReference>
<feature type="transmembrane region" description="Helical" evidence="4">
    <location>
        <begin position="7"/>
        <end position="27"/>
    </location>
</feature>
<reference evidence="6" key="1">
    <citation type="submission" date="2018-06" db="EMBL/GenBank/DDBJ databases">
        <authorList>
            <person name="Zhirakovskaya E."/>
        </authorList>
    </citation>
    <scope>NUCLEOTIDE SEQUENCE</scope>
</reference>
<dbReference type="Gene3D" id="3.40.50.150">
    <property type="entry name" value="Vaccinia Virus protein VP39"/>
    <property type="match status" value="1"/>
</dbReference>
<evidence type="ECO:0000256" key="2">
    <source>
        <dbReference type="ARBA" id="ARBA00022679"/>
    </source>
</evidence>
<dbReference type="InterPro" id="IPR001045">
    <property type="entry name" value="Spermi_synthase"/>
</dbReference>
<gene>
    <name evidence="6" type="ORF">MNBD_GAMMA07-33</name>
</gene>
<dbReference type="FunFam" id="3.40.50.150:FF:000088">
    <property type="entry name" value="Polyamine aminopropyltransferase"/>
    <property type="match status" value="1"/>
</dbReference>
<dbReference type="HAMAP" id="MF_00198">
    <property type="entry name" value="Spermidine_synth"/>
    <property type="match status" value="1"/>
</dbReference>
<dbReference type="GO" id="GO:0004766">
    <property type="term" value="F:spermidine synthase activity"/>
    <property type="evidence" value="ECO:0007669"/>
    <property type="project" value="UniProtKB-EC"/>
</dbReference>
<evidence type="ECO:0000256" key="3">
    <source>
        <dbReference type="ARBA" id="ARBA00023115"/>
    </source>
</evidence>
<dbReference type="GO" id="GO:0006596">
    <property type="term" value="P:polyamine biosynthetic process"/>
    <property type="evidence" value="ECO:0007669"/>
    <property type="project" value="UniProtKB-KW"/>
</dbReference>
<dbReference type="EC" id="2.5.1.16" evidence="6"/>
<dbReference type="InterPro" id="IPR030374">
    <property type="entry name" value="PABS"/>
</dbReference>
<keyword evidence="2 6" id="KW-0808">Transferase</keyword>
<dbReference type="GO" id="GO:0010487">
    <property type="term" value="F:thermospermine synthase activity"/>
    <property type="evidence" value="ECO:0007669"/>
    <property type="project" value="UniProtKB-ARBA"/>
</dbReference>
<feature type="transmembrane region" description="Helical" evidence="4">
    <location>
        <begin position="168"/>
        <end position="186"/>
    </location>
</feature>
<dbReference type="InterPro" id="IPR030373">
    <property type="entry name" value="PABS_CS"/>
</dbReference>
<name>A0A3B0X6A3_9ZZZZ</name>
<dbReference type="CDD" id="cd02440">
    <property type="entry name" value="AdoMet_MTases"/>
    <property type="match status" value="1"/>
</dbReference>
<dbReference type="InterPro" id="IPR036259">
    <property type="entry name" value="MFS_trans_sf"/>
</dbReference>
<dbReference type="EMBL" id="UOFF01000333">
    <property type="protein sequence ID" value="VAW57089.1"/>
    <property type="molecule type" value="Genomic_DNA"/>
</dbReference>
<organism evidence="6">
    <name type="scientific">hydrothermal vent metagenome</name>
    <dbReference type="NCBI Taxonomy" id="652676"/>
    <lineage>
        <taxon>unclassified sequences</taxon>
        <taxon>metagenomes</taxon>
        <taxon>ecological metagenomes</taxon>
    </lineage>
</organism>
<keyword evidence="3" id="KW-0620">Polyamine biosynthesis</keyword>
<keyword evidence="4" id="KW-0472">Membrane</keyword>
<evidence type="ECO:0000256" key="1">
    <source>
        <dbReference type="ARBA" id="ARBA00007867"/>
    </source>
</evidence>
<evidence type="ECO:0000259" key="5">
    <source>
        <dbReference type="PROSITE" id="PS51006"/>
    </source>
</evidence>
<dbReference type="NCBIfam" id="NF037959">
    <property type="entry name" value="MFS_SpdSyn"/>
    <property type="match status" value="1"/>
</dbReference>
<dbReference type="PANTHER" id="PTHR43317">
    <property type="entry name" value="THERMOSPERMINE SYNTHASE ACAULIS5"/>
    <property type="match status" value="1"/>
</dbReference>
<dbReference type="SUPFAM" id="SSF53335">
    <property type="entry name" value="S-adenosyl-L-methionine-dependent methyltransferases"/>
    <property type="match status" value="1"/>
</dbReference>
<feature type="transmembrane region" description="Helical" evidence="4">
    <location>
        <begin position="39"/>
        <end position="60"/>
    </location>
</feature>
<dbReference type="PROSITE" id="PS01330">
    <property type="entry name" value="PABS_1"/>
    <property type="match status" value="1"/>
</dbReference>
<dbReference type="SUPFAM" id="SSF103473">
    <property type="entry name" value="MFS general substrate transporter"/>
    <property type="match status" value="1"/>
</dbReference>
<feature type="transmembrane region" description="Helical" evidence="4">
    <location>
        <begin position="100"/>
        <end position="121"/>
    </location>
</feature>
<keyword evidence="4" id="KW-1133">Transmembrane helix</keyword>
<dbReference type="Pfam" id="PF01564">
    <property type="entry name" value="Spermine_synth"/>
    <property type="match status" value="1"/>
</dbReference>
<sequence length="506" mass="57414">MSRNETLVLIFSIFVAGICSLIYELLIATTSSYFLGDSITQFSVTIGIYMASMGIGSYFSRYFSDEFLLENFILIELILGVLGGLCVPLLYASFAYSGYFQLSSIAMTIAIGILIGLEIPLLSRLMKDYYRLKENISNVMSLDYAGALLATLAFPFILLPTLGTFKSSVFFGLVNMSIAVAMLWCFADKIGHKRRSILKRYLVLSVLLLSTLMLFSNVLLKQWSNSLYTDRIIYTKETPYQKIVITKYKDDLRLFLNGNLQFSSIDEYRYHEALIHIPLSLATSAKKILILGGGDGLAVRELLKYTSIASIDLIDLDPEMSRLGKQHPYLRALNKNSLHNSKVNIKNMDAFVYLNQPHAAYDVIIIDLPDPNNTALARLYSKEFYRLVKNNLTPNGLFVTQATSPFFAKEAFWTIFNTIKSSDFIQTTPYHVNVPSFGEWGFIMGSNRQFNIADISLSIETRYLSQNSLSRVWQFEKDIAYIQKRTSTLDKPLVLGSYLKGWTYWN</sequence>
<protein>
    <submittedName>
        <fullName evidence="6">Spermidine synthase</fullName>
        <ecNumber evidence="6">2.5.1.16</ecNumber>
    </submittedName>
</protein>
<feature type="transmembrane region" description="Helical" evidence="4">
    <location>
        <begin position="72"/>
        <end position="94"/>
    </location>
</feature>
<comment type="similarity">
    <text evidence="1">Belongs to the spermidine/spermine synthase family.</text>
</comment>
<evidence type="ECO:0000256" key="4">
    <source>
        <dbReference type="SAM" id="Phobius"/>
    </source>
</evidence>
<dbReference type="AlphaFoldDB" id="A0A3B0X6A3"/>
<keyword evidence="4" id="KW-0812">Transmembrane</keyword>
<feature type="transmembrane region" description="Helical" evidence="4">
    <location>
        <begin position="142"/>
        <end position="162"/>
    </location>
</feature>
<accession>A0A3B0X6A3</accession>
<evidence type="ECO:0000313" key="6">
    <source>
        <dbReference type="EMBL" id="VAW57089.1"/>
    </source>
</evidence>
<proteinExistence type="inferred from homology"/>
<dbReference type="NCBIfam" id="NF002956">
    <property type="entry name" value="PRK03612.1"/>
    <property type="match status" value="1"/>
</dbReference>
<dbReference type="InterPro" id="IPR029063">
    <property type="entry name" value="SAM-dependent_MTases_sf"/>
</dbReference>
<feature type="domain" description="PABS" evidence="5">
    <location>
        <begin position="205"/>
        <end position="447"/>
    </location>
</feature>